<dbReference type="Proteomes" id="UP000076532">
    <property type="component" value="Unassembled WGS sequence"/>
</dbReference>
<feature type="domain" description="DUF7918" evidence="1">
    <location>
        <begin position="102"/>
        <end position="187"/>
    </location>
</feature>
<accession>A0A166F5B6</accession>
<dbReference type="STRING" id="436010.A0A166F5B6"/>
<name>A0A166F5B6_9AGAM</name>
<sequence>MRIELGGFAAFIACGNEEVPCYGIEKSEDGKEAVCWIASEVGKEFSVRWTKPTYLSKTVMRGHVQIDNMDCGGIVMREVEVPDLVYCKQDDDKFLDTSPPLGLGDIVLSIYRIEITSIRDRVPSAPPQEQQVHERTKKATVHRVKLGTEQTCASTRIFFGKHLDEHPIATFVFKYRPLDVLQANGIVSAPVEETHNTIDEPVPAPEMIQMNDSAPPPAQKKRKFMVVPKEEAVSDDELEKPGVTDNAKLEAFQDELLTVRSNQIKDIEDKLRNHSSPDSPDASALGVRSFSDIASIDRATYDGGQDELRVLRSQHIKDLEERVHALRPKPSGSVRRQAKRVKVEQPAAEGFIPGEVVDLTEL</sequence>
<dbReference type="PANTHER" id="PTHR36223">
    <property type="entry name" value="BETA-LACTAMASE-TYPE TRANSPEPTIDASE FOLD DOMAIN CONTAINING PROTEIN"/>
    <property type="match status" value="1"/>
</dbReference>
<dbReference type="Pfam" id="PF25534">
    <property type="entry name" value="DUF7918"/>
    <property type="match status" value="1"/>
</dbReference>
<proteinExistence type="predicted"/>
<gene>
    <name evidence="2" type="ORF">FIBSPDRAFT_958018</name>
</gene>
<dbReference type="InterPro" id="IPR057678">
    <property type="entry name" value="DUF7918"/>
</dbReference>
<dbReference type="AlphaFoldDB" id="A0A166F5B6"/>
<reference evidence="2 3" key="1">
    <citation type="journal article" date="2016" name="Mol. Biol. Evol.">
        <title>Comparative Genomics of Early-Diverging Mushroom-Forming Fungi Provides Insights into the Origins of Lignocellulose Decay Capabilities.</title>
        <authorList>
            <person name="Nagy L.G."/>
            <person name="Riley R."/>
            <person name="Tritt A."/>
            <person name="Adam C."/>
            <person name="Daum C."/>
            <person name="Floudas D."/>
            <person name="Sun H."/>
            <person name="Yadav J.S."/>
            <person name="Pangilinan J."/>
            <person name="Larsson K.H."/>
            <person name="Matsuura K."/>
            <person name="Barry K."/>
            <person name="Labutti K."/>
            <person name="Kuo R."/>
            <person name="Ohm R.A."/>
            <person name="Bhattacharya S.S."/>
            <person name="Shirouzu T."/>
            <person name="Yoshinaga Y."/>
            <person name="Martin F.M."/>
            <person name="Grigoriev I.V."/>
            <person name="Hibbett D.S."/>
        </authorList>
    </citation>
    <scope>NUCLEOTIDE SEQUENCE [LARGE SCALE GENOMIC DNA]</scope>
    <source>
        <strain evidence="2 3">CBS 109695</strain>
    </source>
</reference>
<dbReference type="PANTHER" id="PTHR36223:SF1">
    <property type="entry name" value="TRANSCRIPTION ELONGATION FACTOR EAF N-TERMINAL DOMAIN-CONTAINING PROTEIN"/>
    <property type="match status" value="1"/>
</dbReference>
<dbReference type="EMBL" id="KV417593">
    <property type="protein sequence ID" value="KZP16452.1"/>
    <property type="molecule type" value="Genomic_DNA"/>
</dbReference>
<organism evidence="2 3">
    <name type="scientific">Athelia psychrophila</name>
    <dbReference type="NCBI Taxonomy" id="1759441"/>
    <lineage>
        <taxon>Eukaryota</taxon>
        <taxon>Fungi</taxon>
        <taxon>Dikarya</taxon>
        <taxon>Basidiomycota</taxon>
        <taxon>Agaricomycotina</taxon>
        <taxon>Agaricomycetes</taxon>
        <taxon>Agaricomycetidae</taxon>
        <taxon>Atheliales</taxon>
        <taxon>Atheliaceae</taxon>
        <taxon>Athelia</taxon>
    </lineage>
</organism>
<evidence type="ECO:0000313" key="3">
    <source>
        <dbReference type="Proteomes" id="UP000076532"/>
    </source>
</evidence>
<dbReference type="OrthoDB" id="3364132at2759"/>
<keyword evidence="3" id="KW-1185">Reference proteome</keyword>
<evidence type="ECO:0000313" key="2">
    <source>
        <dbReference type="EMBL" id="KZP16452.1"/>
    </source>
</evidence>
<evidence type="ECO:0000259" key="1">
    <source>
        <dbReference type="Pfam" id="PF25534"/>
    </source>
</evidence>
<protein>
    <recommendedName>
        <fullName evidence="1">DUF7918 domain-containing protein</fullName>
    </recommendedName>
</protein>